<protein>
    <submittedName>
        <fullName evidence="2">Calcium-binding protein CML35</fullName>
    </submittedName>
</protein>
<dbReference type="AlphaFoldDB" id="A0A3L6PMW2"/>
<dbReference type="Proteomes" id="UP000275267">
    <property type="component" value="Unassembled WGS sequence"/>
</dbReference>
<sequence length="162" mass="17296">MKLSVQSLARKLSLPSPKRSWSGSKKDGSGKRSLSRSEAPSFASASSSSSDDTLARSSTPRKHLISYNEPSSEENHDKQPTQLCRLWVDIIRGEAGMQMIAKLPGNFSIPEDSLANCLGISSKNPEALTASPLTGLRAFQPSGPTCIWGGGNCTSIACMLVR</sequence>
<feature type="region of interest" description="Disordered" evidence="1">
    <location>
        <begin position="1"/>
        <end position="79"/>
    </location>
</feature>
<comment type="caution">
    <text evidence="2">The sequence shown here is derived from an EMBL/GenBank/DDBJ whole genome shotgun (WGS) entry which is preliminary data.</text>
</comment>
<feature type="compositionally biased region" description="Low complexity" evidence="1">
    <location>
        <begin position="36"/>
        <end position="58"/>
    </location>
</feature>
<evidence type="ECO:0000313" key="2">
    <source>
        <dbReference type="EMBL" id="RLM60539.1"/>
    </source>
</evidence>
<keyword evidence="3" id="KW-1185">Reference proteome</keyword>
<proteinExistence type="predicted"/>
<gene>
    <name evidence="2" type="ORF">C2845_PM14G12990</name>
</gene>
<evidence type="ECO:0000313" key="3">
    <source>
        <dbReference type="Proteomes" id="UP000275267"/>
    </source>
</evidence>
<organism evidence="2 3">
    <name type="scientific">Panicum miliaceum</name>
    <name type="common">Proso millet</name>
    <name type="synonym">Broomcorn millet</name>
    <dbReference type="NCBI Taxonomy" id="4540"/>
    <lineage>
        <taxon>Eukaryota</taxon>
        <taxon>Viridiplantae</taxon>
        <taxon>Streptophyta</taxon>
        <taxon>Embryophyta</taxon>
        <taxon>Tracheophyta</taxon>
        <taxon>Spermatophyta</taxon>
        <taxon>Magnoliopsida</taxon>
        <taxon>Liliopsida</taxon>
        <taxon>Poales</taxon>
        <taxon>Poaceae</taxon>
        <taxon>PACMAD clade</taxon>
        <taxon>Panicoideae</taxon>
        <taxon>Panicodae</taxon>
        <taxon>Paniceae</taxon>
        <taxon>Panicinae</taxon>
        <taxon>Panicum</taxon>
        <taxon>Panicum sect. Panicum</taxon>
    </lineage>
</organism>
<dbReference type="STRING" id="4540.A0A3L6PMW2"/>
<name>A0A3L6PMW2_PANMI</name>
<evidence type="ECO:0000256" key="1">
    <source>
        <dbReference type="SAM" id="MobiDB-lite"/>
    </source>
</evidence>
<reference evidence="3" key="1">
    <citation type="journal article" date="2019" name="Nat. Commun.">
        <title>The genome of broomcorn millet.</title>
        <authorList>
            <person name="Zou C."/>
            <person name="Miki D."/>
            <person name="Li D."/>
            <person name="Tang Q."/>
            <person name="Xiao L."/>
            <person name="Rajput S."/>
            <person name="Deng P."/>
            <person name="Jia W."/>
            <person name="Huang R."/>
            <person name="Zhang M."/>
            <person name="Sun Y."/>
            <person name="Hu J."/>
            <person name="Fu X."/>
            <person name="Schnable P.S."/>
            <person name="Li F."/>
            <person name="Zhang H."/>
            <person name="Feng B."/>
            <person name="Zhu X."/>
            <person name="Liu R."/>
            <person name="Schnable J.C."/>
            <person name="Zhu J.-K."/>
            <person name="Zhang H."/>
        </authorList>
    </citation>
    <scope>NUCLEOTIDE SEQUENCE [LARGE SCALE GENOMIC DNA]</scope>
</reference>
<dbReference type="EMBL" id="PQIB02000016">
    <property type="protein sequence ID" value="RLM60539.1"/>
    <property type="molecule type" value="Genomic_DNA"/>
</dbReference>
<accession>A0A3L6PMW2</accession>